<protein>
    <submittedName>
        <fullName evidence="7">Exopolyphosphatase</fullName>
    </submittedName>
</protein>
<dbReference type="InterPro" id="IPR038222">
    <property type="entry name" value="DHHA2_dom_sf"/>
</dbReference>
<dbReference type="SUPFAM" id="SSF64182">
    <property type="entry name" value="DHH phosphoesterases"/>
    <property type="match status" value="1"/>
</dbReference>
<comment type="cofactor">
    <cofactor evidence="1">
        <name>Mn(2+)</name>
        <dbReference type="ChEBI" id="CHEBI:29035"/>
    </cofactor>
</comment>
<comment type="caution">
    <text evidence="7">The sequence shown here is derived from an EMBL/GenBank/DDBJ whole genome shotgun (WGS) entry which is preliminary data.</text>
</comment>
<accession>A0A0M9VVF7</accession>
<proteinExistence type="predicted"/>
<dbReference type="Pfam" id="PF01368">
    <property type="entry name" value="DHH"/>
    <property type="match status" value="1"/>
</dbReference>
<dbReference type="SMART" id="SM01131">
    <property type="entry name" value="DHHA2"/>
    <property type="match status" value="1"/>
</dbReference>
<dbReference type="Proteomes" id="UP000053831">
    <property type="component" value="Unassembled WGS sequence"/>
</dbReference>
<dbReference type="STRING" id="150374.A0A0M9VVF7"/>
<evidence type="ECO:0000256" key="2">
    <source>
        <dbReference type="ARBA" id="ARBA00022723"/>
    </source>
</evidence>
<reference evidence="7 8" key="1">
    <citation type="submission" date="2015-07" db="EMBL/GenBank/DDBJ databases">
        <title>The genome of the fungus Escovopsis weberi, a specialized disease agent of ant agriculture.</title>
        <authorList>
            <person name="de Man T.J."/>
            <person name="Stajich J.E."/>
            <person name="Kubicek C.P."/>
            <person name="Chenthamara K."/>
            <person name="Atanasova L."/>
            <person name="Druzhinina I.S."/>
            <person name="Birnbaum S."/>
            <person name="Barribeau S.M."/>
            <person name="Teiling C."/>
            <person name="Suen G."/>
            <person name="Currie C."/>
            <person name="Gerardo N.M."/>
        </authorList>
    </citation>
    <scope>NUCLEOTIDE SEQUENCE [LARGE SCALE GENOMIC DNA]</scope>
</reference>
<evidence type="ECO:0000259" key="6">
    <source>
        <dbReference type="SMART" id="SM01131"/>
    </source>
</evidence>
<organism evidence="7 8">
    <name type="scientific">Escovopsis weberi</name>
    <dbReference type="NCBI Taxonomy" id="150374"/>
    <lineage>
        <taxon>Eukaryota</taxon>
        <taxon>Fungi</taxon>
        <taxon>Dikarya</taxon>
        <taxon>Ascomycota</taxon>
        <taxon>Pezizomycotina</taxon>
        <taxon>Sordariomycetes</taxon>
        <taxon>Hypocreomycetidae</taxon>
        <taxon>Hypocreales</taxon>
        <taxon>Hypocreaceae</taxon>
        <taxon>Escovopsis</taxon>
    </lineage>
</organism>
<name>A0A0M9VVF7_ESCWE</name>
<evidence type="ECO:0000313" key="7">
    <source>
        <dbReference type="EMBL" id="KOS20909.1"/>
    </source>
</evidence>
<evidence type="ECO:0000256" key="4">
    <source>
        <dbReference type="ARBA" id="ARBA00023211"/>
    </source>
</evidence>
<dbReference type="InterPro" id="IPR038763">
    <property type="entry name" value="DHH_sf"/>
</dbReference>
<gene>
    <name evidence="7" type="ORF">ESCO_004024</name>
</gene>
<dbReference type="GO" id="GO:0004309">
    <property type="term" value="F:exopolyphosphatase activity"/>
    <property type="evidence" value="ECO:0007669"/>
    <property type="project" value="TreeGrafter"/>
</dbReference>
<evidence type="ECO:0000256" key="5">
    <source>
        <dbReference type="SAM" id="MobiDB-lite"/>
    </source>
</evidence>
<dbReference type="GO" id="GO:0005737">
    <property type="term" value="C:cytoplasm"/>
    <property type="evidence" value="ECO:0007669"/>
    <property type="project" value="InterPro"/>
</dbReference>
<keyword evidence="4" id="KW-0464">Manganese</keyword>
<dbReference type="PANTHER" id="PTHR12112:SF39">
    <property type="entry name" value="EG:152A3.5 PROTEIN (FBGN0003116_PN PROTEIN)"/>
    <property type="match status" value="1"/>
</dbReference>
<feature type="domain" description="DHHA2" evidence="6">
    <location>
        <begin position="269"/>
        <end position="425"/>
    </location>
</feature>
<feature type="compositionally biased region" description="Low complexity" evidence="5">
    <location>
        <begin position="105"/>
        <end position="114"/>
    </location>
</feature>
<dbReference type="InterPro" id="IPR004097">
    <property type="entry name" value="DHHA2"/>
</dbReference>
<feature type="region of interest" description="Disordered" evidence="5">
    <location>
        <begin position="97"/>
        <end position="128"/>
    </location>
</feature>
<dbReference type="AlphaFoldDB" id="A0A0M9VVF7"/>
<sequence>MPPRLSLKAFLSSARAALAAPPRSTPLTFVIGNESADLDSLCSAILCAYLRSHTPPHALHIPLANLPRADLPLRTEMTAVLAHAGLTPSDLLTLSDLPDRFAPHNNNNNSNNPDSRPRPSEDADAGPEPRWFLVDHNALTGALRRFQPNVVGVIDHHVDEHATPASAAPRIVEPCGSCASLVIAEYASTWERLSSAHEPLDGPQTEPEAGQGVDARAEDERLASLGLAPILVDTINLTDASKTTAKDVAALEFLRGKTGGSALQTTAFYEDITAVKDDISALGLRDILRKDYKEWEEHGLRLGISAVVQNFDYLLAREATAAGGEGAFLAAVEAWAAERGLDLASVMTVSSAGNPGDEFQRHLLVWGVTDGGSRAVRRFAHRVGAPLGLETWRQGMLDAEGRRVWRQMELTASRKQVAPLLREALKEEL</sequence>
<dbReference type="GO" id="GO:0046872">
    <property type="term" value="F:metal ion binding"/>
    <property type="evidence" value="ECO:0007669"/>
    <property type="project" value="UniProtKB-KW"/>
</dbReference>
<evidence type="ECO:0000256" key="3">
    <source>
        <dbReference type="ARBA" id="ARBA00022801"/>
    </source>
</evidence>
<evidence type="ECO:0000313" key="8">
    <source>
        <dbReference type="Proteomes" id="UP000053831"/>
    </source>
</evidence>
<evidence type="ECO:0000256" key="1">
    <source>
        <dbReference type="ARBA" id="ARBA00001936"/>
    </source>
</evidence>
<dbReference type="EMBL" id="LGSR01000013">
    <property type="protein sequence ID" value="KOS20909.1"/>
    <property type="molecule type" value="Genomic_DNA"/>
</dbReference>
<dbReference type="InterPro" id="IPR001667">
    <property type="entry name" value="DDH_dom"/>
</dbReference>
<keyword evidence="3" id="KW-0378">Hydrolase</keyword>
<keyword evidence="2" id="KW-0479">Metal-binding</keyword>
<dbReference type="Pfam" id="PF02833">
    <property type="entry name" value="DHHA2"/>
    <property type="match status" value="1"/>
</dbReference>
<dbReference type="OrthoDB" id="374045at2759"/>
<dbReference type="Gene3D" id="3.10.310.20">
    <property type="entry name" value="DHHA2 domain"/>
    <property type="match status" value="1"/>
</dbReference>
<dbReference type="Gene3D" id="3.90.1640.10">
    <property type="entry name" value="inorganic pyrophosphatase (n-terminal core)"/>
    <property type="match status" value="1"/>
</dbReference>
<dbReference type="PANTHER" id="PTHR12112">
    <property type="entry name" value="BNIP - RELATED"/>
    <property type="match status" value="1"/>
</dbReference>
<keyword evidence="8" id="KW-1185">Reference proteome</keyword>
<feature type="region of interest" description="Disordered" evidence="5">
    <location>
        <begin position="196"/>
        <end position="215"/>
    </location>
</feature>